<dbReference type="Proteomes" id="UP000799437">
    <property type="component" value="Unassembled WGS sequence"/>
</dbReference>
<feature type="region of interest" description="Disordered" evidence="1">
    <location>
        <begin position="103"/>
        <end position="145"/>
    </location>
</feature>
<feature type="compositionally biased region" description="Low complexity" evidence="1">
    <location>
        <begin position="1"/>
        <end position="16"/>
    </location>
</feature>
<proteinExistence type="predicted"/>
<accession>A0A6A6WIX3</accession>
<gene>
    <name evidence="2" type="ORF">EJ05DRAFT_195023</name>
</gene>
<dbReference type="EMBL" id="ML996566">
    <property type="protein sequence ID" value="KAF2762040.1"/>
    <property type="molecule type" value="Genomic_DNA"/>
</dbReference>
<reference evidence="2" key="1">
    <citation type="journal article" date="2020" name="Stud. Mycol.">
        <title>101 Dothideomycetes genomes: a test case for predicting lifestyles and emergence of pathogens.</title>
        <authorList>
            <person name="Haridas S."/>
            <person name="Albert R."/>
            <person name="Binder M."/>
            <person name="Bloem J."/>
            <person name="Labutti K."/>
            <person name="Salamov A."/>
            <person name="Andreopoulos B."/>
            <person name="Baker S."/>
            <person name="Barry K."/>
            <person name="Bills G."/>
            <person name="Bluhm B."/>
            <person name="Cannon C."/>
            <person name="Castanera R."/>
            <person name="Culley D."/>
            <person name="Daum C."/>
            <person name="Ezra D."/>
            <person name="Gonzalez J."/>
            <person name="Henrissat B."/>
            <person name="Kuo A."/>
            <person name="Liang C."/>
            <person name="Lipzen A."/>
            <person name="Lutzoni F."/>
            <person name="Magnuson J."/>
            <person name="Mondo S."/>
            <person name="Nolan M."/>
            <person name="Ohm R."/>
            <person name="Pangilinan J."/>
            <person name="Park H.-J."/>
            <person name="Ramirez L."/>
            <person name="Alfaro M."/>
            <person name="Sun H."/>
            <person name="Tritt A."/>
            <person name="Yoshinaga Y."/>
            <person name="Zwiers L.-H."/>
            <person name="Turgeon B."/>
            <person name="Goodwin S."/>
            <person name="Spatafora J."/>
            <person name="Crous P."/>
            <person name="Grigoriev I."/>
        </authorList>
    </citation>
    <scope>NUCLEOTIDE SEQUENCE</scope>
    <source>
        <strain evidence="2">CBS 121739</strain>
    </source>
</reference>
<dbReference type="GeneID" id="54480748"/>
<keyword evidence="3" id="KW-1185">Reference proteome</keyword>
<organism evidence="2 3">
    <name type="scientific">Pseudovirgaria hyperparasitica</name>
    <dbReference type="NCBI Taxonomy" id="470096"/>
    <lineage>
        <taxon>Eukaryota</taxon>
        <taxon>Fungi</taxon>
        <taxon>Dikarya</taxon>
        <taxon>Ascomycota</taxon>
        <taxon>Pezizomycotina</taxon>
        <taxon>Dothideomycetes</taxon>
        <taxon>Dothideomycetes incertae sedis</taxon>
        <taxon>Acrospermales</taxon>
        <taxon>Acrospermaceae</taxon>
        <taxon>Pseudovirgaria</taxon>
    </lineage>
</organism>
<name>A0A6A6WIX3_9PEZI</name>
<protein>
    <submittedName>
        <fullName evidence="2">Uncharacterized protein</fullName>
    </submittedName>
</protein>
<dbReference type="RefSeq" id="XP_033604491.1">
    <property type="nucleotide sequence ID" value="XM_033739694.1"/>
</dbReference>
<evidence type="ECO:0000313" key="3">
    <source>
        <dbReference type="Proteomes" id="UP000799437"/>
    </source>
</evidence>
<sequence length="307" mass="32729">MAQPLSSRPSSPSVASTMGDDDDADMINTPPPSEPDTFPDYIHVDMGNSRDEVSDQAQESTASIPSTPPFEDAIMTHDDEPLPPYTVSEASPGASLYAASPRPISTSPITQHYDPDKKENSSSFIVPGTYPTAPTDPIPDPPEEEIPYTEPHNTDQNPFIAAATAAVGLSTLLAIFTARTLYTGAQAASSSLYTNFQSDLRGAHGDIQAAMADLATAVAGARREIGTARESVFREVGQVSSEVGGIVRDTEATMRRDVEAVVQDLGRVRGELQNVVREVGGGAVGDLRRTWGDVLGVLRDVRDAQFR</sequence>
<evidence type="ECO:0000313" key="2">
    <source>
        <dbReference type="EMBL" id="KAF2762040.1"/>
    </source>
</evidence>
<feature type="compositionally biased region" description="Polar residues" evidence="1">
    <location>
        <begin position="55"/>
        <end position="65"/>
    </location>
</feature>
<evidence type="ECO:0000256" key="1">
    <source>
        <dbReference type="SAM" id="MobiDB-lite"/>
    </source>
</evidence>
<dbReference type="AlphaFoldDB" id="A0A6A6WIX3"/>
<feature type="region of interest" description="Disordered" evidence="1">
    <location>
        <begin position="1"/>
        <end position="81"/>
    </location>
</feature>